<feature type="domain" description="NAD(+)--protein-arginine ADP-ribosyltransferase Tre1-like N-terminal" evidence="3">
    <location>
        <begin position="50"/>
        <end position="242"/>
    </location>
</feature>
<evidence type="ECO:0000313" key="5">
    <source>
        <dbReference type="Proteomes" id="UP000327111"/>
    </source>
</evidence>
<dbReference type="RefSeq" id="WP_150733999.1">
    <property type="nucleotide sequence ID" value="NZ_CABVIF010000005.1"/>
</dbReference>
<sequence length="449" mass="49341">MFLWHRVPTWHEIENRITREMGYQGGARYRTHFNEPAPSVSLNIRRVNCVRSAFIEAEWEAARLLRQRFADIDIASVLNELIEVVAQMAMIVAGSVLIGGAIGAGTGAFLGGAGAIPMGAAGAAMGLQVSTWILGILGLTSIAEFFTDGLPRIGDYYWRGIHTAWNGPRSEGGLDPFRPDDSSARYSAAQEIARGHVEVVVLLLGAIVAYLTRGRGNAGALAQEMRASPKGARLGEWMLKHEDALKKRPDLQTSAPRRGALSHKDPAPPPNHPPGKDKNPPRDKPNAMPLHKLECFKADKLPASKIGEFERQLKGQEDGLNRLTVDEYLENIANPVKRSREAARQARKELQDTLQERFLKENLRTMNATAAIEESVKKAKETMSNLAGLHNPDLSAGGKDIIADFGDRRVNSSIGPQWRPKILNLKKAAEEVPTTLRGQTFLNVKLHKC</sequence>
<dbReference type="InterPro" id="IPR028949">
    <property type="entry name" value="Ntox15"/>
</dbReference>
<organism evidence="4 5">
    <name type="scientific">Pseudomonas fluorescens</name>
    <dbReference type="NCBI Taxonomy" id="294"/>
    <lineage>
        <taxon>Bacteria</taxon>
        <taxon>Pseudomonadati</taxon>
        <taxon>Pseudomonadota</taxon>
        <taxon>Gammaproteobacteria</taxon>
        <taxon>Pseudomonadales</taxon>
        <taxon>Pseudomonadaceae</taxon>
        <taxon>Pseudomonas</taxon>
    </lineage>
</organism>
<dbReference type="InterPro" id="IPR049195">
    <property type="entry name" value="Tre1-like_N"/>
</dbReference>
<dbReference type="EMBL" id="CABVIF010000005">
    <property type="protein sequence ID" value="VVP00079.1"/>
    <property type="molecule type" value="Genomic_DNA"/>
</dbReference>
<evidence type="ECO:0000259" key="3">
    <source>
        <dbReference type="Pfam" id="PF21724"/>
    </source>
</evidence>
<evidence type="ECO:0000313" key="4">
    <source>
        <dbReference type="EMBL" id="VVP00079.1"/>
    </source>
</evidence>
<evidence type="ECO:0000259" key="2">
    <source>
        <dbReference type="Pfam" id="PF15604"/>
    </source>
</evidence>
<dbReference type="Pfam" id="PF21724">
    <property type="entry name" value="DUF6861"/>
    <property type="match status" value="1"/>
</dbReference>
<evidence type="ECO:0000256" key="1">
    <source>
        <dbReference type="SAM" id="MobiDB-lite"/>
    </source>
</evidence>
<accession>A0A5E7KFC7</accession>
<protein>
    <submittedName>
        <fullName evidence="4">Uncharacterized protein</fullName>
    </submittedName>
</protein>
<name>A0A5E7KFC7_PSEFL</name>
<reference evidence="4 5" key="1">
    <citation type="submission" date="2019-09" db="EMBL/GenBank/DDBJ databases">
        <authorList>
            <person name="Chandra G."/>
            <person name="Truman W A."/>
        </authorList>
    </citation>
    <scope>NUCLEOTIDE SEQUENCE [LARGE SCALE GENOMIC DNA]</scope>
    <source>
        <strain evidence="4">PS854</strain>
    </source>
</reference>
<dbReference type="Proteomes" id="UP000327111">
    <property type="component" value="Unassembled WGS sequence"/>
</dbReference>
<dbReference type="AlphaFoldDB" id="A0A5E7KFC7"/>
<proteinExistence type="predicted"/>
<feature type="domain" description="Novel toxin 15" evidence="2">
    <location>
        <begin position="305"/>
        <end position="446"/>
    </location>
</feature>
<feature type="region of interest" description="Disordered" evidence="1">
    <location>
        <begin position="245"/>
        <end position="288"/>
    </location>
</feature>
<gene>
    <name evidence="4" type="ORF">PS854_02751</name>
</gene>
<feature type="compositionally biased region" description="Basic and acidic residues" evidence="1">
    <location>
        <begin position="274"/>
        <end position="288"/>
    </location>
</feature>
<dbReference type="Pfam" id="PF15604">
    <property type="entry name" value="Ntox15"/>
    <property type="match status" value="1"/>
</dbReference>